<organism evidence="4 5">
    <name type="scientific">Candidatus Kaiserbacteria bacterium GW2011_GWB1_52_6</name>
    <dbReference type="NCBI Taxonomy" id="1618674"/>
    <lineage>
        <taxon>Bacteria</taxon>
        <taxon>Candidatus Kaiseribacteriota</taxon>
    </lineage>
</organism>
<dbReference type="InterPro" id="IPR043131">
    <property type="entry name" value="BCAT-like_N"/>
</dbReference>
<keyword evidence="4" id="KW-0808">Transferase</keyword>
<dbReference type="PATRIC" id="fig|1618674.3.peg.266"/>
<dbReference type="CDD" id="cd00449">
    <property type="entry name" value="PLPDE_IV"/>
    <property type="match status" value="1"/>
</dbReference>
<evidence type="ECO:0000256" key="2">
    <source>
        <dbReference type="ARBA" id="ARBA00009320"/>
    </source>
</evidence>
<gene>
    <name evidence="4" type="ORF">UY70_C0008G0014</name>
</gene>
<accession>A0A0G1XA85</accession>
<evidence type="ECO:0000313" key="4">
    <source>
        <dbReference type="EMBL" id="KKW27735.1"/>
    </source>
</evidence>
<keyword evidence="4" id="KW-0032">Aminotransferase</keyword>
<comment type="similarity">
    <text evidence="2">Belongs to the class-IV pyridoxal-phosphate-dependent aminotransferase family.</text>
</comment>
<comment type="caution">
    <text evidence="4">The sequence shown here is derived from an EMBL/GenBank/DDBJ whole genome shotgun (WGS) entry which is preliminary data.</text>
</comment>
<evidence type="ECO:0000256" key="1">
    <source>
        <dbReference type="ARBA" id="ARBA00001933"/>
    </source>
</evidence>
<dbReference type="EMBL" id="LCRA01000008">
    <property type="protein sequence ID" value="KKW27735.1"/>
    <property type="molecule type" value="Genomic_DNA"/>
</dbReference>
<sequence length="294" mass="32706">MAHSSTPVDDVLAGKGNRHRYACRKLTPVSKAKIGVNDIGLLRGFGTYEAMTTFGRRPFMLKAHLERFRRSTAGLKLMLPASDTHIAKILDRLIAHNVKKGKEAVIRMIVTGGEAIGGIEYDRGAPTFYILVEQLAPLAPKFYSKGSSLIIHEFQRQFPEVKTTNYIEAVLLQAERKAAGALEILYVSEGKVLECATSNFFIVKNGVLITAKKNILEGITRKVALDVARPHFKIEIRDVSVDEMYRADEAFLTSSFKGIVPVVKVGKRKIGNGTVGPVTKRVMQLFHEFTRNYE</sequence>
<dbReference type="GO" id="GO:0005829">
    <property type="term" value="C:cytosol"/>
    <property type="evidence" value="ECO:0007669"/>
    <property type="project" value="TreeGrafter"/>
</dbReference>
<dbReference type="GO" id="GO:0008652">
    <property type="term" value="P:amino acid biosynthetic process"/>
    <property type="evidence" value="ECO:0007669"/>
    <property type="project" value="UniProtKB-ARBA"/>
</dbReference>
<dbReference type="Pfam" id="PF01063">
    <property type="entry name" value="Aminotran_4"/>
    <property type="match status" value="1"/>
</dbReference>
<evidence type="ECO:0000256" key="3">
    <source>
        <dbReference type="ARBA" id="ARBA00022898"/>
    </source>
</evidence>
<dbReference type="SUPFAM" id="SSF56752">
    <property type="entry name" value="D-aminoacid aminotransferase-like PLP-dependent enzymes"/>
    <property type="match status" value="1"/>
</dbReference>
<dbReference type="AlphaFoldDB" id="A0A0G1XA85"/>
<protein>
    <submittedName>
        <fullName evidence="4">D-alanine aminotransferase</fullName>
    </submittedName>
</protein>
<keyword evidence="3" id="KW-0663">Pyridoxal phosphate</keyword>
<dbReference type="Gene3D" id="3.20.10.10">
    <property type="entry name" value="D-amino Acid Aminotransferase, subunit A, domain 2"/>
    <property type="match status" value="1"/>
</dbReference>
<dbReference type="InterPro" id="IPR001544">
    <property type="entry name" value="Aminotrans_IV"/>
</dbReference>
<dbReference type="Proteomes" id="UP000034185">
    <property type="component" value="Unassembled WGS sequence"/>
</dbReference>
<dbReference type="InterPro" id="IPR036038">
    <property type="entry name" value="Aminotransferase-like"/>
</dbReference>
<dbReference type="FunFam" id="3.20.10.10:FF:000002">
    <property type="entry name" value="D-alanine aminotransferase"/>
    <property type="match status" value="1"/>
</dbReference>
<evidence type="ECO:0000313" key="5">
    <source>
        <dbReference type="Proteomes" id="UP000034185"/>
    </source>
</evidence>
<dbReference type="Gene3D" id="3.30.470.10">
    <property type="match status" value="1"/>
</dbReference>
<proteinExistence type="inferred from homology"/>
<dbReference type="PANTHER" id="PTHR42743">
    <property type="entry name" value="AMINO-ACID AMINOTRANSFERASE"/>
    <property type="match status" value="1"/>
</dbReference>
<dbReference type="GO" id="GO:0046394">
    <property type="term" value="P:carboxylic acid biosynthetic process"/>
    <property type="evidence" value="ECO:0007669"/>
    <property type="project" value="UniProtKB-ARBA"/>
</dbReference>
<dbReference type="InterPro" id="IPR043132">
    <property type="entry name" value="BCAT-like_C"/>
</dbReference>
<reference evidence="4 5" key="1">
    <citation type="journal article" date="2015" name="Nature">
        <title>rRNA introns, odd ribosomes, and small enigmatic genomes across a large radiation of phyla.</title>
        <authorList>
            <person name="Brown C.T."/>
            <person name="Hug L.A."/>
            <person name="Thomas B.C."/>
            <person name="Sharon I."/>
            <person name="Castelle C.J."/>
            <person name="Singh A."/>
            <person name="Wilkins M.J."/>
            <person name="Williams K.H."/>
            <person name="Banfield J.F."/>
        </authorList>
    </citation>
    <scope>NUCLEOTIDE SEQUENCE [LARGE SCALE GENOMIC DNA]</scope>
</reference>
<dbReference type="PANTHER" id="PTHR42743:SF11">
    <property type="entry name" value="AMINODEOXYCHORISMATE LYASE"/>
    <property type="match status" value="1"/>
</dbReference>
<comment type="cofactor">
    <cofactor evidence="1">
        <name>pyridoxal 5'-phosphate</name>
        <dbReference type="ChEBI" id="CHEBI:597326"/>
    </cofactor>
</comment>
<dbReference type="GO" id="GO:0008483">
    <property type="term" value="F:transaminase activity"/>
    <property type="evidence" value="ECO:0007669"/>
    <property type="project" value="UniProtKB-KW"/>
</dbReference>
<name>A0A0G1XA85_9BACT</name>
<dbReference type="InterPro" id="IPR050571">
    <property type="entry name" value="Class-IV_PLP-Dep_Aminotrnsfr"/>
</dbReference>